<keyword evidence="3 7" id="KW-0812">Transmembrane</keyword>
<feature type="transmembrane region" description="Helical" evidence="7">
    <location>
        <begin position="347"/>
        <end position="369"/>
    </location>
</feature>
<feature type="transmembrane region" description="Helical" evidence="7">
    <location>
        <begin position="476"/>
        <end position="498"/>
    </location>
</feature>
<evidence type="ECO:0000313" key="9">
    <source>
        <dbReference type="EMBL" id="KAK2590410.1"/>
    </source>
</evidence>
<evidence type="ECO:0000259" key="8">
    <source>
        <dbReference type="PROSITE" id="PS50850"/>
    </source>
</evidence>
<protein>
    <recommendedName>
        <fullName evidence="8">Major facilitator superfamily (MFS) profile domain-containing protein</fullName>
    </recommendedName>
</protein>
<dbReference type="SUPFAM" id="SSF103473">
    <property type="entry name" value="MFS general substrate transporter"/>
    <property type="match status" value="1"/>
</dbReference>
<dbReference type="GO" id="GO:0005351">
    <property type="term" value="F:carbohydrate:proton symporter activity"/>
    <property type="evidence" value="ECO:0007669"/>
    <property type="project" value="TreeGrafter"/>
</dbReference>
<dbReference type="PROSITE" id="PS00216">
    <property type="entry name" value="SUGAR_TRANSPORT_1"/>
    <property type="match status" value="1"/>
</dbReference>
<gene>
    <name evidence="9" type="ORF">QQS21_011915</name>
</gene>
<evidence type="ECO:0000256" key="7">
    <source>
        <dbReference type="SAM" id="Phobius"/>
    </source>
</evidence>
<dbReference type="EMBL" id="JASWJB010000443">
    <property type="protein sequence ID" value="KAK2590410.1"/>
    <property type="molecule type" value="Genomic_DNA"/>
</dbReference>
<evidence type="ECO:0000256" key="5">
    <source>
        <dbReference type="ARBA" id="ARBA00023136"/>
    </source>
</evidence>
<evidence type="ECO:0000313" key="10">
    <source>
        <dbReference type="Proteomes" id="UP001251528"/>
    </source>
</evidence>
<dbReference type="InterPro" id="IPR005829">
    <property type="entry name" value="Sugar_transporter_CS"/>
</dbReference>
<dbReference type="PANTHER" id="PTHR48022">
    <property type="entry name" value="PLASTIDIC GLUCOSE TRANSPORTER 4"/>
    <property type="match status" value="1"/>
</dbReference>
<dbReference type="InterPro" id="IPR020846">
    <property type="entry name" value="MFS_dom"/>
</dbReference>
<evidence type="ECO:0000256" key="4">
    <source>
        <dbReference type="ARBA" id="ARBA00022989"/>
    </source>
</evidence>
<keyword evidence="10" id="KW-1185">Reference proteome</keyword>
<feature type="region of interest" description="Disordered" evidence="6">
    <location>
        <begin position="1"/>
        <end position="26"/>
    </location>
</feature>
<feature type="compositionally biased region" description="Polar residues" evidence="6">
    <location>
        <begin position="8"/>
        <end position="17"/>
    </location>
</feature>
<evidence type="ECO:0000256" key="1">
    <source>
        <dbReference type="ARBA" id="ARBA00004141"/>
    </source>
</evidence>
<comment type="caution">
    <text evidence="9">The sequence shown here is derived from an EMBL/GenBank/DDBJ whole genome shotgun (WGS) entry which is preliminary data.</text>
</comment>
<dbReference type="Proteomes" id="UP001251528">
    <property type="component" value="Unassembled WGS sequence"/>
</dbReference>
<feature type="transmembrane region" description="Helical" evidence="7">
    <location>
        <begin position="227"/>
        <end position="247"/>
    </location>
</feature>
<sequence>MEKEDSDSAMQSHNNNTHHVETAGNIDNGEILETRFASKCHAATRRQHMLTNTSALGRWGVVKTFWKAMISCMILNWAALNDGVSAMPPLPAPYDGFSSSAPQFQQQIPGNVIPMQAFINQMADTTIDGEPVISAKVVSYWQGFAEMSKTMGMFTGGYFADRFGRKTALLGAIVILLGGSVAEIAAFGWKSWLGAAVIVRTGVGLAQSILVTYVSELSPFQVRGFMIGAYQLFIAIGQLISAVATQLVIENQPGKWRPLIATEFIFTGVLIVLIWLVPESHLYYARKGLHEKAKRSMTKLYGNVSDYDVDYEYRVVQHGITAEREFSQIHNTSYIEIFKGLNWKRTLAGCIGICSQWTAGAPIVFGYSTYFFKSAGIKDPFIVTIITFVLLIVSIFPSLLACECICRRPLLVGGCFLMLVFNVALGTTGFFESDSADKAALAFLLLWVICYGCSAGPIGFVASGETSTPRLRAQTTSFNLGCYGLGFVVFQWSVSYMISPDAGNLGVKAVYVWAGLLVPTTVLLYLYYPETYGRTYWELDELYEKKIPAWRFKETQTLSDQSGHKNRALISGNS</sequence>
<feature type="transmembrane region" description="Helical" evidence="7">
    <location>
        <begin position="195"/>
        <end position="215"/>
    </location>
</feature>
<evidence type="ECO:0000256" key="3">
    <source>
        <dbReference type="ARBA" id="ARBA00022692"/>
    </source>
</evidence>
<feature type="transmembrane region" description="Helical" evidence="7">
    <location>
        <begin position="409"/>
        <end position="431"/>
    </location>
</feature>
<comment type="subcellular location">
    <subcellularLocation>
        <location evidence="1">Membrane</location>
        <topology evidence="1">Multi-pass membrane protein</topology>
    </subcellularLocation>
</comment>
<dbReference type="Gene3D" id="1.20.1250.20">
    <property type="entry name" value="MFS general substrate transporter like domains"/>
    <property type="match status" value="1"/>
</dbReference>
<proteinExistence type="inferred from homology"/>
<feature type="domain" description="Major facilitator superfamily (MFS) profile" evidence="8">
    <location>
        <begin position="84"/>
        <end position="532"/>
    </location>
</feature>
<dbReference type="InterPro" id="IPR036259">
    <property type="entry name" value="MFS_trans_sf"/>
</dbReference>
<accession>A0AAJ0CCI2</accession>
<dbReference type="GO" id="GO:0016020">
    <property type="term" value="C:membrane"/>
    <property type="evidence" value="ECO:0007669"/>
    <property type="project" value="UniProtKB-SubCell"/>
</dbReference>
<comment type="similarity">
    <text evidence="2">Belongs to the major facilitator superfamily. Sugar transporter (TC 2.A.1.1) family.</text>
</comment>
<evidence type="ECO:0000256" key="6">
    <source>
        <dbReference type="SAM" id="MobiDB-lite"/>
    </source>
</evidence>
<feature type="transmembrane region" description="Helical" evidence="7">
    <location>
        <begin position="259"/>
        <end position="277"/>
    </location>
</feature>
<dbReference type="InterPro" id="IPR050360">
    <property type="entry name" value="MFS_Sugar_Transporters"/>
</dbReference>
<feature type="transmembrane region" description="Helical" evidence="7">
    <location>
        <begin position="443"/>
        <end position="464"/>
    </location>
</feature>
<dbReference type="PANTHER" id="PTHR48022:SF2">
    <property type="entry name" value="PLASTIDIC GLUCOSE TRANSPORTER 4"/>
    <property type="match status" value="1"/>
</dbReference>
<feature type="transmembrane region" description="Helical" evidence="7">
    <location>
        <begin position="510"/>
        <end position="528"/>
    </location>
</feature>
<dbReference type="AlphaFoldDB" id="A0AAJ0CCI2"/>
<dbReference type="PROSITE" id="PS50850">
    <property type="entry name" value="MFS"/>
    <property type="match status" value="1"/>
</dbReference>
<feature type="transmembrane region" description="Helical" evidence="7">
    <location>
        <begin position="381"/>
        <end position="402"/>
    </location>
</feature>
<reference evidence="9" key="1">
    <citation type="submission" date="2023-06" db="EMBL/GenBank/DDBJ databases">
        <title>Conoideocrella luteorostrata (Hypocreales: Clavicipitaceae), a potential biocontrol fungus for elongate hemlock scale in United States Christmas tree production areas.</title>
        <authorList>
            <person name="Barrett H."/>
            <person name="Lovett B."/>
            <person name="Macias A.M."/>
            <person name="Stajich J.E."/>
            <person name="Kasson M.T."/>
        </authorList>
    </citation>
    <scope>NUCLEOTIDE SEQUENCE</scope>
    <source>
        <strain evidence="9">ARSEF 14590</strain>
    </source>
</reference>
<keyword evidence="5 7" id="KW-0472">Membrane</keyword>
<organism evidence="9 10">
    <name type="scientific">Conoideocrella luteorostrata</name>
    <dbReference type="NCBI Taxonomy" id="1105319"/>
    <lineage>
        <taxon>Eukaryota</taxon>
        <taxon>Fungi</taxon>
        <taxon>Dikarya</taxon>
        <taxon>Ascomycota</taxon>
        <taxon>Pezizomycotina</taxon>
        <taxon>Sordariomycetes</taxon>
        <taxon>Hypocreomycetidae</taxon>
        <taxon>Hypocreales</taxon>
        <taxon>Clavicipitaceae</taxon>
        <taxon>Conoideocrella</taxon>
    </lineage>
</organism>
<evidence type="ECO:0000256" key="2">
    <source>
        <dbReference type="ARBA" id="ARBA00010992"/>
    </source>
</evidence>
<dbReference type="InterPro" id="IPR005828">
    <property type="entry name" value="MFS_sugar_transport-like"/>
</dbReference>
<dbReference type="Pfam" id="PF00083">
    <property type="entry name" value="Sugar_tr"/>
    <property type="match status" value="1"/>
</dbReference>
<feature type="transmembrane region" description="Helical" evidence="7">
    <location>
        <begin position="168"/>
        <end position="189"/>
    </location>
</feature>
<keyword evidence="4 7" id="KW-1133">Transmembrane helix</keyword>
<name>A0AAJ0CCI2_9HYPO</name>